<dbReference type="KEGG" id="nta:107821416"/>
<protein>
    <recommendedName>
        <fullName evidence="5">SWIM-type domain-containing protein</fullName>
    </recommendedName>
</protein>
<organism evidence="6">
    <name type="scientific">Nicotiana tabacum</name>
    <name type="common">Common tobacco</name>
    <dbReference type="NCBI Taxonomy" id="4097"/>
    <lineage>
        <taxon>Eukaryota</taxon>
        <taxon>Viridiplantae</taxon>
        <taxon>Streptophyta</taxon>
        <taxon>Embryophyta</taxon>
        <taxon>Tracheophyta</taxon>
        <taxon>Spermatophyta</taxon>
        <taxon>Magnoliopsida</taxon>
        <taxon>eudicotyledons</taxon>
        <taxon>Gunneridae</taxon>
        <taxon>Pentapetalae</taxon>
        <taxon>asterids</taxon>
        <taxon>lamiids</taxon>
        <taxon>Solanales</taxon>
        <taxon>Solanaceae</taxon>
        <taxon>Nicotianoideae</taxon>
        <taxon>Nicotianeae</taxon>
        <taxon>Nicotiana</taxon>
    </lineage>
</organism>
<evidence type="ECO:0000256" key="3">
    <source>
        <dbReference type="ARBA" id="ARBA00022833"/>
    </source>
</evidence>
<dbReference type="InterPro" id="IPR007527">
    <property type="entry name" value="Znf_SWIM"/>
</dbReference>
<dbReference type="PROSITE" id="PS50966">
    <property type="entry name" value="ZF_SWIM"/>
    <property type="match status" value="1"/>
</dbReference>
<feature type="domain" description="SWIM-type" evidence="5">
    <location>
        <begin position="135"/>
        <end position="176"/>
    </location>
</feature>
<dbReference type="PANTHER" id="PTHR31973:SF189">
    <property type="entry name" value="TRANSPOSASE, MUDR, PLANT, MULE TRANSPOSASE DOMAIN PROTEIN-RELATED"/>
    <property type="match status" value="1"/>
</dbReference>
<evidence type="ECO:0000256" key="1">
    <source>
        <dbReference type="ARBA" id="ARBA00022723"/>
    </source>
</evidence>
<gene>
    <name evidence="6" type="primary">LOC107821416</name>
</gene>
<accession>A0A1S4CQI8</accession>
<name>A0A1S4CQI8_TOBAC</name>
<evidence type="ECO:0000256" key="4">
    <source>
        <dbReference type="PROSITE-ProRule" id="PRU00325"/>
    </source>
</evidence>
<proteinExistence type="predicted"/>
<dbReference type="STRING" id="4097.A0A1S4CQI8"/>
<keyword evidence="3" id="KW-0862">Zinc</keyword>
<keyword evidence="2 4" id="KW-0863">Zinc-finger</keyword>
<reference evidence="6" key="1">
    <citation type="submission" date="2025-08" db="UniProtKB">
        <authorList>
            <consortium name="RefSeq"/>
        </authorList>
    </citation>
    <scope>IDENTIFICATION</scope>
</reference>
<dbReference type="AlphaFoldDB" id="A0A1S4CQI8"/>
<evidence type="ECO:0000256" key="2">
    <source>
        <dbReference type="ARBA" id="ARBA00022771"/>
    </source>
</evidence>
<evidence type="ECO:0000313" key="6">
    <source>
        <dbReference type="RefSeq" id="XP_016503335.1"/>
    </source>
</evidence>
<dbReference type="Pfam" id="PF04434">
    <property type="entry name" value="SWIM"/>
    <property type="match status" value="1"/>
</dbReference>
<dbReference type="SMART" id="SM00575">
    <property type="entry name" value="ZnF_PMZ"/>
    <property type="match status" value="1"/>
</dbReference>
<dbReference type="GO" id="GO:0008270">
    <property type="term" value="F:zinc ion binding"/>
    <property type="evidence" value="ECO:0007669"/>
    <property type="project" value="UniProtKB-KW"/>
</dbReference>
<dbReference type="OrthoDB" id="1680976at2759"/>
<dbReference type="PaxDb" id="4097-A0A1S4CQI8"/>
<evidence type="ECO:0000259" key="5">
    <source>
        <dbReference type="PROSITE" id="PS50966"/>
    </source>
</evidence>
<sequence>MKKFLWWTAWSSFEEEFKDQLKQLGSLCVDAAKDLLRYPPQNWCRAYFDTVCKNQMVDNNFTESFNSWILKARGKLILKIIENIRIKIMNRLREKEEEVRTWTTEFSPYCMKLFTAYLKIANNSCTVNFNGDIGYEVFEGDDKHSVNLVMKKCTCRTWQLTGIPCPHAIKAMEYKKLDPITEINWRYSKEAYLMIYKAKQMHVRVGKPKVQRNREKDEACKRQGEWAQSRKGTRMTCSNCGSLDHNSRTCKVDDSEKGKKQTKRKKANIEEVIESEVEEPEVVKDVGCSAPQPT</sequence>
<dbReference type="RefSeq" id="XP_016503335.1">
    <property type="nucleotide sequence ID" value="XM_016647849.1"/>
</dbReference>
<dbReference type="InterPro" id="IPR006564">
    <property type="entry name" value="Znf_PMZ"/>
</dbReference>
<keyword evidence="1" id="KW-0479">Metal-binding</keyword>
<dbReference type="PANTHER" id="PTHR31973">
    <property type="entry name" value="POLYPROTEIN, PUTATIVE-RELATED"/>
    <property type="match status" value="1"/>
</dbReference>